<name>A0A498H2V5_9EURY</name>
<dbReference type="InterPro" id="IPR009200">
    <property type="entry name" value="DUF1269_membrane"/>
</dbReference>
<dbReference type="EMBL" id="LHQS01000001">
    <property type="protein sequence ID" value="RXE57409.1"/>
    <property type="molecule type" value="Genomic_DNA"/>
</dbReference>
<evidence type="ECO:0000256" key="2">
    <source>
        <dbReference type="SAM" id="Phobius"/>
    </source>
</evidence>
<dbReference type="Proteomes" id="UP000290932">
    <property type="component" value="Unassembled WGS sequence"/>
</dbReference>
<evidence type="ECO:0000256" key="1">
    <source>
        <dbReference type="SAM" id="MobiDB-lite"/>
    </source>
</evidence>
<keyword evidence="2" id="KW-0472">Membrane</keyword>
<organism evidence="3 4">
    <name type="scientific">Methanoculleus taiwanensis</name>
    <dbReference type="NCBI Taxonomy" id="1550565"/>
    <lineage>
        <taxon>Archaea</taxon>
        <taxon>Methanobacteriati</taxon>
        <taxon>Methanobacteriota</taxon>
        <taxon>Stenosarchaea group</taxon>
        <taxon>Methanomicrobia</taxon>
        <taxon>Methanomicrobiales</taxon>
        <taxon>Methanomicrobiaceae</taxon>
        <taxon>Methanoculleus</taxon>
    </lineage>
</organism>
<keyword evidence="2" id="KW-0812">Transmembrane</keyword>
<evidence type="ECO:0000313" key="4">
    <source>
        <dbReference type="Proteomes" id="UP000290932"/>
    </source>
</evidence>
<feature type="region of interest" description="Disordered" evidence="1">
    <location>
        <begin position="153"/>
        <end position="173"/>
    </location>
</feature>
<sequence length="173" mass="18717">MSDLVVIAYDDESTAYTVRDKLVDLTKEHIIELEDLVVVVHHKDGKTEIKQSTDLVSLGALSGAFWGLLIGLIFFMPIFGLAIGAIAGALGGRFSDYGIDDKFIKEVAENVQPGNSAVFLLIKKMTPDKVIDAIKGYHGTVIQTSLSSEEEERLRDAFSTGLPAKAEVPPPSP</sequence>
<dbReference type="AlphaFoldDB" id="A0A498H2V5"/>
<evidence type="ECO:0008006" key="5">
    <source>
        <dbReference type="Google" id="ProtNLM"/>
    </source>
</evidence>
<dbReference type="OrthoDB" id="201668at2157"/>
<dbReference type="Pfam" id="PF06897">
    <property type="entry name" value="DUF1269"/>
    <property type="match status" value="1"/>
</dbReference>
<reference evidence="3 4" key="1">
    <citation type="journal article" date="2015" name="Int. J. Syst. Evol. Microbiol.">
        <title>Methanoculleus taiwanensis sp. nov., a methanogen isolated from deep marine sediment at the deformation front area near Taiwan.</title>
        <authorList>
            <person name="Weng C.Y."/>
            <person name="Chen S.C."/>
            <person name="Lai M.C."/>
            <person name="Wu S.Y."/>
            <person name="Lin S."/>
            <person name="Yang T.F."/>
            <person name="Chen P.C."/>
        </authorList>
    </citation>
    <scope>NUCLEOTIDE SEQUENCE [LARGE SCALE GENOMIC DNA]</scope>
    <source>
        <strain evidence="3 4">CYW4</strain>
    </source>
</reference>
<gene>
    <name evidence="3" type="ORF">ABH15_00840</name>
</gene>
<accession>A0A498H2V5</accession>
<comment type="caution">
    <text evidence="3">The sequence shown here is derived from an EMBL/GenBank/DDBJ whole genome shotgun (WGS) entry which is preliminary data.</text>
</comment>
<proteinExistence type="predicted"/>
<feature type="transmembrane region" description="Helical" evidence="2">
    <location>
        <begin position="64"/>
        <end position="90"/>
    </location>
</feature>
<keyword evidence="4" id="KW-1185">Reference proteome</keyword>
<evidence type="ECO:0000313" key="3">
    <source>
        <dbReference type="EMBL" id="RXE57409.1"/>
    </source>
</evidence>
<keyword evidence="2" id="KW-1133">Transmembrane helix</keyword>
<protein>
    <recommendedName>
        <fullName evidence="5">DUF1269 domain-containing protein</fullName>
    </recommendedName>
</protein>